<reference evidence="1 2" key="1">
    <citation type="submission" date="2020-04" db="EMBL/GenBank/DDBJ databases">
        <title>Perkinsus olseni comparative genomics.</title>
        <authorList>
            <person name="Bogema D.R."/>
        </authorList>
    </citation>
    <scope>NUCLEOTIDE SEQUENCE [LARGE SCALE GENOMIC DNA]</scope>
    <source>
        <strain evidence="1 2">ATCC PRA-207</strain>
    </source>
</reference>
<evidence type="ECO:0000313" key="1">
    <source>
        <dbReference type="EMBL" id="KAF4692858.1"/>
    </source>
</evidence>
<feature type="non-terminal residue" evidence="1">
    <location>
        <position position="227"/>
    </location>
</feature>
<protein>
    <submittedName>
        <fullName evidence="1">Uncharacterized protein</fullName>
    </submittedName>
</protein>
<evidence type="ECO:0000313" key="2">
    <source>
        <dbReference type="Proteomes" id="UP000553632"/>
    </source>
</evidence>
<organism evidence="1 2">
    <name type="scientific">Perkinsus olseni</name>
    <name type="common">Perkinsus atlanticus</name>
    <dbReference type="NCBI Taxonomy" id="32597"/>
    <lineage>
        <taxon>Eukaryota</taxon>
        <taxon>Sar</taxon>
        <taxon>Alveolata</taxon>
        <taxon>Perkinsozoa</taxon>
        <taxon>Perkinsea</taxon>
        <taxon>Perkinsida</taxon>
        <taxon>Perkinsidae</taxon>
        <taxon>Perkinsus</taxon>
    </lineage>
</organism>
<feature type="non-terminal residue" evidence="1">
    <location>
        <position position="1"/>
    </location>
</feature>
<dbReference type="EMBL" id="JABANO010039437">
    <property type="protein sequence ID" value="KAF4692858.1"/>
    <property type="molecule type" value="Genomic_DNA"/>
</dbReference>
<dbReference type="AlphaFoldDB" id="A0A7J6P9Q7"/>
<dbReference type="Proteomes" id="UP000553632">
    <property type="component" value="Unassembled WGS sequence"/>
</dbReference>
<sequence length="227" mass="25034">CGATSTELLNLAIERQLHREYSVGPRGKALERKWAQELRERRVDAMAHHEILGRSTPPTEIRAQVRILEKEEAIVAEQGLRSQLVRVYTDGSRKPPEENLNSAPSTEETIGSAAIIYLGERKSVLRARLPPLLYDVPSGTVRARLGAGVPYQGRSDAARFYCVPILGLQTILGRIQALQSLGIDCAFVWIPSHQPEGTIPGNDEADQCANEARLIPNSQMARDVPIP</sequence>
<gene>
    <name evidence="1" type="ORF">FOZ63_017174</name>
</gene>
<name>A0A7J6P9Q7_PEROL</name>
<accession>A0A7J6P9Q7</accession>
<keyword evidence="2" id="KW-1185">Reference proteome</keyword>
<comment type="caution">
    <text evidence="1">The sequence shown here is derived from an EMBL/GenBank/DDBJ whole genome shotgun (WGS) entry which is preliminary data.</text>
</comment>
<proteinExistence type="predicted"/>